<dbReference type="InterPro" id="IPR011615">
    <property type="entry name" value="p53_DNA-bd"/>
</dbReference>
<keyword evidence="3" id="KW-0053">Apoptosis</keyword>
<dbReference type="Pfam" id="PF07710">
    <property type="entry name" value="P53_tetramer"/>
    <property type="match status" value="1"/>
</dbReference>
<feature type="domain" description="p53 DNA-binding" evidence="16">
    <location>
        <begin position="171"/>
        <end position="361"/>
    </location>
</feature>
<keyword evidence="11" id="KW-0539">Nucleus</keyword>
<evidence type="ECO:0000256" key="9">
    <source>
        <dbReference type="ARBA" id="ARBA00023159"/>
    </source>
</evidence>
<dbReference type="InterPro" id="IPR001660">
    <property type="entry name" value="SAM"/>
</dbReference>
<evidence type="ECO:0000256" key="10">
    <source>
        <dbReference type="ARBA" id="ARBA00023163"/>
    </source>
</evidence>
<evidence type="ECO:0000256" key="3">
    <source>
        <dbReference type="ARBA" id="ARBA00022703"/>
    </source>
</evidence>
<dbReference type="SUPFAM" id="SSF47719">
    <property type="entry name" value="p53 tetramerization domain"/>
    <property type="match status" value="1"/>
</dbReference>
<feature type="binding site" evidence="12">
    <location>
        <position position="311"/>
    </location>
    <ligand>
        <name>Zn(2+)</name>
        <dbReference type="ChEBI" id="CHEBI:29105"/>
    </ligand>
</feature>
<feature type="region of interest" description="Disordered" evidence="15">
    <location>
        <begin position="91"/>
        <end position="153"/>
    </location>
</feature>
<feature type="compositionally biased region" description="Polar residues" evidence="15">
    <location>
        <begin position="137"/>
        <end position="152"/>
    </location>
</feature>
<dbReference type="PANTHER" id="PTHR11447:SF16">
    <property type="entry name" value="P53 PROTEIN LONG FORM VARIANT 1"/>
    <property type="match status" value="1"/>
</dbReference>
<evidence type="ECO:0000256" key="15">
    <source>
        <dbReference type="SAM" id="MobiDB-lite"/>
    </source>
</evidence>
<dbReference type="SUPFAM" id="SSF47769">
    <property type="entry name" value="SAM/Pointed domain"/>
    <property type="match status" value="1"/>
</dbReference>
<feature type="compositionally biased region" description="Polar residues" evidence="15">
    <location>
        <begin position="480"/>
        <end position="499"/>
    </location>
</feature>
<dbReference type="Gene3D" id="4.10.170.10">
    <property type="entry name" value="p53-like tetramerisation domain"/>
    <property type="match status" value="1"/>
</dbReference>
<organism evidence="20 21">
    <name type="scientific">Branchiostoma belcheri</name>
    <name type="common">Amphioxus</name>
    <dbReference type="NCBI Taxonomy" id="7741"/>
    <lineage>
        <taxon>Eukaryota</taxon>
        <taxon>Metazoa</taxon>
        <taxon>Chordata</taxon>
        <taxon>Cephalochordata</taxon>
        <taxon>Leptocardii</taxon>
        <taxon>Amphioxiformes</taxon>
        <taxon>Branchiostomatidae</taxon>
        <taxon>Branchiostoma</taxon>
    </lineage>
</organism>
<feature type="binding site" evidence="12">
    <location>
        <position position="315"/>
    </location>
    <ligand>
        <name>Zn(2+)</name>
        <dbReference type="ChEBI" id="CHEBI:29105"/>
    </ligand>
</feature>
<proteinExistence type="inferred from homology"/>
<evidence type="ECO:0000256" key="7">
    <source>
        <dbReference type="ARBA" id="ARBA00023015"/>
    </source>
</evidence>
<dbReference type="GO" id="GO:0000978">
    <property type="term" value="F:RNA polymerase II cis-regulatory region sequence-specific DNA binding"/>
    <property type="evidence" value="ECO:0007669"/>
    <property type="project" value="TreeGrafter"/>
</dbReference>
<evidence type="ECO:0000256" key="13">
    <source>
        <dbReference type="PIRSR" id="PIRSR602117-2"/>
    </source>
</evidence>
<evidence type="ECO:0000313" key="21">
    <source>
        <dbReference type="RefSeq" id="XP_019642921.1"/>
    </source>
</evidence>
<dbReference type="Gene3D" id="1.10.150.50">
    <property type="entry name" value="Transcription Factor, Ets-1"/>
    <property type="match status" value="1"/>
</dbReference>
<dbReference type="SUPFAM" id="SSF49417">
    <property type="entry name" value="p53-like transcription factors"/>
    <property type="match status" value="1"/>
</dbReference>
<dbReference type="AlphaFoldDB" id="A0A6P5ALJ6"/>
<keyword evidence="6" id="KW-0832">Ubl conjugation</keyword>
<feature type="region of interest" description="Disordered" evidence="15">
    <location>
        <begin position="354"/>
        <end position="398"/>
    </location>
</feature>
<dbReference type="Pfam" id="PF08563">
    <property type="entry name" value="P53_TAD"/>
    <property type="match status" value="1"/>
</dbReference>
<evidence type="ECO:0000256" key="14">
    <source>
        <dbReference type="PIRSR" id="PIRSR602117-3"/>
    </source>
</evidence>
<evidence type="ECO:0000259" key="19">
    <source>
        <dbReference type="Pfam" id="PF08563"/>
    </source>
</evidence>
<evidence type="ECO:0000259" key="17">
    <source>
        <dbReference type="Pfam" id="PF07647"/>
    </source>
</evidence>
<feature type="region of interest" description="Disordered" evidence="15">
    <location>
        <begin position="626"/>
        <end position="653"/>
    </location>
</feature>
<feature type="binding site" evidence="12">
    <location>
        <position position="252"/>
    </location>
    <ligand>
        <name>Zn(2+)</name>
        <dbReference type="ChEBI" id="CHEBI:29105"/>
    </ligand>
</feature>
<feature type="domain" description="p53 tetramerisation" evidence="18">
    <location>
        <begin position="398"/>
        <end position="438"/>
    </location>
</feature>
<dbReference type="GO" id="GO:0051262">
    <property type="term" value="P:protein tetramerization"/>
    <property type="evidence" value="ECO:0007669"/>
    <property type="project" value="InterPro"/>
</dbReference>
<feature type="domain" description="p53 transactivation" evidence="19">
    <location>
        <begin position="4"/>
        <end position="19"/>
    </location>
</feature>
<dbReference type="Pfam" id="PF07647">
    <property type="entry name" value="SAM_2"/>
    <property type="match status" value="1"/>
</dbReference>
<feature type="compositionally biased region" description="Polar residues" evidence="15">
    <location>
        <begin position="451"/>
        <end position="470"/>
    </location>
</feature>
<dbReference type="RefSeq" id="XP_019642921.1">
    <property type="nucleotide sequence ID" value="XM_019787362.1"/>
</dbReference>
<keyword evidence="5 12" id="KW-0862">Zinc</keyword>
<evidence type="ECO:0000256" key="8">
    <source>
        <dbReference type="ARBA" id="ARBA00023125"/>
    </source>
</evidence>
<evidence type="ECO:0000256" key="5">
    <source>
        <dbReference type="ARBA" id="ARBA00022833"/>
    </source>
</evidence>
<dbReference type="PANTHER" id="PTHR11447">
    <property type="entry name" value="CELLULAR TUMOR ANTIGEN P53"/>
    <property type="match status" value="1"/>
</dbReference>
<dbReference type="GO" id="GO:0005634">
    <property type="term" value="C:nucleus"/>
    <property type="evidence" value="ECO:0007669"/>
    <property type="project" value="UniProtKB-SubCell"/>
</dbReference>
<keyword evidence="10" id="KW-0804">Transcription</keyword>
<accession>A0A6P5ALJ6</accession>
<dbReference type="InterPro" id="IPR010991">
    <property type="entry name" value="p53_tetrameristn"/>
</dbReference>
<feature type="compositionally biased region" description="Acidic residues" evidence="15">
    <location>
        <begin position="627"/>
        <end position="641"/>
    </location>
</feature>
<feature type="compositionally biased region" description="Low complexity" evidence="15">
    <location>
        <begin position="99"/>
        <end position="117"/>
    </location>
</feature>
<protein>
    <submittedName>
        <fullName evidence="21">Tumor protein 63-like isoform X1</fullName>
    </submittedName>
</protein>
<comment type="cofactor">
    <cofactor evidence="12">
        <name>Zn(2+)</name>
        <dbReference type="ChEBI" id="CHEBI:29105"/>
    </cofactor>
    <text evidence="12">Binds 1 zinc ion per subunit.</text>
</comment>
<dbReference type="PRINTS" id="PR00386">
    <property type="entry name" value="P53SUPPRESSR"/>
</dbReference>
<keyword evidence="8" id="KW-0238">DNA-binding</keyword>
<keyword evidence="4 12" id="KW-0479">Metal-binding</keyword>
<feature type="domain" description="SAM" evidence="17">
    <location>
        <begin position="507"/>
        <end position="554"/>
    </location>
</feature>
<evidence type="ECO:0000256" key="12">
    <source>
        <dbReference type="PIRSR" id="PIRSR602117-1"/>
    </source>
</evidence>
<name>A0A6P5ALJ6_BRABE</name>
<feature type="compositionally biased region" description="Polar residues" evidence="15">
    <location>
        <begin position="368"/>
        <end position="377"/>
    </location>
</feature>
<evidence type="ECO:0000256" key="6">
    <source>
        <dbReference type="ARBA" id="ARBA00022843"/>
    </source>
</evidence>
<evidence type="ECO:0000259" key="16">
    <source>
        <dbReference type="Pfam" id="PF00870"/>
    </source>
</evidence>
<dbReference type="InterPro" id="IPR012346">
    <property type="entry name" value="p53/RUNT-type_TF_DNA-bd_sf"/>
</dbReference>
<dbReference type="InterPro" id="IPR036674">
    <property type="entry name" value="p53_tetramer_sf"/>
</dbReference>
<dbReference type="KEGG" id="bbel:109484141"/>
<feature type="cross-link" description="Glycyl lysine isopeptide (Lys-Gly) (interchain with G-Cter in ubiquitin)" evidence="14">
    <location>
        <position position="364"/>
    </location>
</feature>
<evidence type="ECO:0000256" key="4">
    <source>
        <dbReference type="ARBA" id="ARBA00022723"/>
    </source>
</evidence>
<keyword evidence="20" id="KW-1185">Reference proteome</keyword>
<dbReference type="GO" id="GO:0000981">
    <property type="term" value="F:DNA-binding transcription factor activity, RNA polymerase II-specific"/>
    <property type="evidence" value="ECO:0007669"/>
    <property type="project" value="TreeGrafter"/>
</dbReference>
<feature type="site" description="Interaction with DNA" evidence="13">
    <location>
        <position position="193"/>
    </location>
</feature>
<dbReference type="OrthoDB" id="5915660at2759"/>
<comment type="similarity">
    <text evidence="2">Belongs to the p53 family.</text>
</comment>
<dbReference type="Pfam" id="PF00870">
    <property type="entry name" value="P53"/>
    <property type="match status" value="1"/>
</dbReference>
<evidence type="ECO:0000256" key="11">
    <source>
        <dbReference type="ARBA" id="ARBA00023242"/>
    </source>
</evidence>
<dbReference type="GeneID" id="109484141"/>
<feature type="binding site" evidence="12">
    <location>
        <position position="249"/>
    </location>
    <ligand>
        <name>Zn(2+)</name>
        <dbReference type="ChEBI" id="CHEBI:29105"/>
    </ligand>
</feature>
<dbReference type="Gene3D" id="2.60.40.720">
    <property type="match status" value="1"/>
</dbReference>
<feature type="compositionally biased region" description="Polar residues" evidence="15">
    <location>
        <begin position="118"/>
        <end position="128"/>
    </location>
</feature>
<evidence type="ECO:0000256" key="2">
    <source>
        <dbReference type="ARBA" id="ARBA00006167"/>
    </source>
</evidence>
<evidence type="ECO:0000256" key="1">
    <source>
        <dbReference type="ARBA" id="ARBA00004123"/>
    </source>
</evidence>
<sequence>MSQGSNPPLSQETFNHLWSQINSVTDNGALTQAVTQPLDYEFSEADTGQNRIDFEVKSYQLKAMDSFELMAGQLSHLPSLPNVSSSFLNALGGTDPDQPSTSAGLTSGLTTYTATPSNMPSNVPNTSPGVAPAAPSNCATPGSPYSASSEHNMTPPPVYPVQSPVGQIPSNTDYPGPYGFEFSFGPQQTNTAKSATWTYSEVLNKLYVRMALTCPVKFKTRTPVQPGCFIRAMPLYKKPEHVTEVVRRCHNHTAAKEFNDHPAPSHLIRVEGNPNAQYWDDPHTHRQSVTIMYQSPQAGTEYNTVLYNFMCFSSCVGGLNRRPTQVIFTLETGQGQVLGRRVVEVRICACPGRDRKSEEKTHYKSHGHQSSESNTPVKNKKGVKRMSQGFTITTLGSKKRKTHDDNVYYVPVRGRENYEILMRIKESLELMQMIPKAQVEQYRATQANLSKMPSLHTGLNRTDSFSNSPLHTDHKHDHTPTSQLDQSGASHSSTDTISPHNGHPPAESEGTVADWLTKLGCASCIEAFHRKRINFLSQLEEINLQDLHEMKLTERLVDKIWKGIIEYKASKDFSDTPSLLRRSSTASTVDLNGSGGVLATGGVVEATRFTLKQTISLDDIKVKQEKLEEEEEEEWEEEEVEMGLNQQNDHDYV</sequence>
<feature type="region of interest" description="Disordered" evidence="15">
    <location>
        <begin position="451"/>
        <end position="509"/>
    </location>
</feature>
<evidence type="ECO:0000313" key="20">
    <source>
        <dbReference type="Proteomes" id="UP000515135"/>
    </source>
</evidence>
<keyword evidence="7" id="KW-0805">Transcription regulation</keyword>
<dbReference type="GO" id="GO:0046872">
    <property type="term" value="F:metal ion binding"/>
    <property type="evidence" value="ECO:0007669"/>
    <property type="project" value="UniProtKB-KW"/>
</dbReference>
<gene>
    <name evidence="21" type="primary">LOC109484141</name>
</gene>
<evidence type="ECO:0000259" key="18">
    <source>
        <dbReference type="Pfam" id="PF07710"/>
    </source>
</evidence>
<dbReference type="InterPro" id="IPR002117">
    <property type="entry name" value="p53_tumour_suppressor"/>
</dbReference>
<reference evidence="21" key="1">
    <citation type="submission" date="2025-08" db="UniProtKB">
        <authorList>
            <consortium name="RefSeq"/>
        </authorList>
    </citation>
    <scope>IDENTIFICATION</scope>
    <source>
        <tissue evidence="21">Gonad</tissue>
    </source>
</reference>
<dbReference type="InterPro" id="IPR013761">
    <property type="entry name" value="SAM/pointed_sf"/>
</dbReference>
<dbReference type="InterPro" id="IPR008967">
    <property type="entry name" value="p53-like_TF_DNA-bd_sf"/>
</dbReference>
<comment type="subcellular location">
    <subcellularLocation>
        <location evidence="1">Nucleus</location>
    </subcellularLocation>
</comment>
<dbReference type="Proteomes" id="UP000515135">
    <property type="component" value="Unplaced"/>
</dbReference>
<dbReference type="CDD" id="cd08367">
    <property type="entry name" value="P53"/>
    <property type="match status" value="1"/>
</dbReference>
<dbReference type="GO" id="GO:0006915">
    <property type="term" value="P:apoptotic process"/>
    <property type="evidence" value="ECO:0007669"/>
    <property type="project" value="UniProtKB-KW"/>
</dbReference>
<dbReference type="InterPro" id="IPR013872">
    <property type="entry name" value="p53_transactivation_domain"/>
</dbReference>
<keyword evidence="9" id="KW-0010">Activator</keyword>